<keyword evidence="2" id="KW-1185">Reference proteome</keyword>
<organism evidence="1 2">
    <name type="scientific">Clostridium thailandense</name>
    <dbReference type="NCBI Taxonomy" id="2794346"/>
    <lineage>
        <taxon>Bacteria</taxon>
        <taxon>Bacillati</taxon>
        <taxon>Bacillota</taxon>
        <taxon>Clostridia</taxon>
        <taxon>Eubacteriales</taxon>
        <taxon>Clostridiaceae</taxon>
        <taxon>Clostridium</taxon>
    </lineage>
</organism>
<comment type="caution">
    <text evidence="1">The sequence shown here is derived from an EMBL/GenBank/DDBJ whole genome shotgun (WGS) entry which is preliminary data.</text>
</comment>
<reference evidence="1" key="1">
    <citation type="submission" date="2020-12" db="EMBL/GenBank/DDBJ databases">
        <title>Clostridium thailandense sp. nov., a novel acetogenic bacterium isolated from peat land soil in Thailand.</title>
        <authorList>
            <person name="Chaikitkaew S."/>
            <person name="Birkeland N.K."/>
        </authorList>
    </citation>
    <scope>NUCLEOTIDE SEQUENCE</scope>
    <source>
        <strain evidence="1">PL3</strain>
    </source>
</reference>
<evidence type="ECO:0000313" key="2">
    <source>
        <dbReference type="Proteomes" id="UP000694308"/>
    </source>
</evidence>
<proteinExistence type="predicted"/>
<name>A0A949U2P9_9CLOT</name>
<accession>A0A949U2P9</accession>
<dbReference type="InterPro" id="IPR024523">
    <property type="entry name" value="DUF3793"/>
</dbReference>
<dbReference type="AlphaFoldDB" id="A0A949U2P9"/>
<evidence type="ECO:0000313" key="1">
    <source>
        <dbReference type="EMBL" id="MBV7275264.1"/>
    </source>
</evidence>
<protein>
    <submittedName>
        <fullName evidence="1">DUF3793 family protein</fullName>
    </submittedName>
</protein>
<sequence>MEKSLLEKYIDKIWSMDDKEYLFGAILYHIAPTLISGKPACIITLNDYERNLNLLWKRYRKDFIDICELSIYEMREQFGSKTLFIYDEKIISEIIHQEENIRFLEKLGYNRSLSIEKMLEILGEKYKYFCPHEMGIFLGFPVKDVICFMEYPYRKCLLSGYWKVYNDIDFAMKKFVEYDTSKNMVINSILDGELPSLVIKNTIKQLIMH</sequence>
<gene>
    <name evidence="1" type="ORF">I6U48_20395</name>
</gene>
<dbReference type="RefSeq" id="WP_218322315.1">
    <property type="nucleotide sequence ID" value="NZ_JAEEGC010000117.1"/>
</dbReference>
<dbReference type="EMBL" id="JAEEGC010000117">
    <property type="protein sequence ID" value="MBV7275264.1"/>
    <property type="molecule type" value="Genomic_DNA"/>
</dbReference>
<dbReference type="Proteomes" id="UP000694308">
    <property type="component" value="Unassembled WGS sequence"/>
</dbReference>
<dbReference type="Pfam" id="PF12672">
    <property type="entry name" value="DUF3793"/>
    <property type="match status" value="1"/>
</dbReference>